<dbReference type="AlphaFoldDB" id="A0ABD3X9A7"/>
<keyword evidence="2" id="KW-0175">Coiled coil</keyword>
<evidence type="ECO:0000313" key="5">
    <source>
        <dbReference type="EMBL" id="KAL3882844.1"/>
    </source>
</evidence>
<organism evidence="5 6">
    <name type="scientific">Sinanodonta woodiana</name>
    <name type="common">Chinese pond mussel</name>
    <name type="synonym">Anodonta woodiana</name>
    <dbReference type="NCBI Taxonomy" id="1069815"/>
    <lineage>
        <taxon>Eukaryota</taxon>
        <taxon>Metazoa</taxon>
        <taxon>Spiralia</taxon>
        <taxon>Lophotrochozoa</taxon>
        <taxon>Mollusca</taxon>
        <taxon>Bivalvia</taxon>
        <taxon>Autobranchia</taxon>
        <taxon>Heteroconchia</taxon>
        <taxon>Palaeoheterodonta</taxon>
        <taxon>Unionida</taxon>
        <taxon>Unionoidea</taxon>
        <taxon>Unionidae</taxon>
        <taxon>Unioninae</taxon>
        <taxon>Sinanodonta</taxon>
    </lineage>
</organism>
<accession>A0ABD3X9A7</accession>
<keyword evidence="6" id="KW-1185">Reference proteome</keyword>
<evidence type="ECO:0000256" key="2">
    <source>
        <dbReference type="SAM" id="Coils"/>
    </source>
</evidence>
<comment type="similarity">
    <text evidence="1">Belongs to the DNA photolyase class-1 family.</text>
</comment>
<evidence type="ECO:0000256" key="3">
    <source>
        <dbReference type="SAM" id="MobiDB-lite"/>
    </source>
</evidence>
<proteinExistence type="inferred from homology"/>
<gene>
    <name evidence="5" type="ORF">ACJMK2_029148</name>
</gene>
<dbReference type="PROSITE" id="PS51645">
    <property type="entry name" value="PHR_CRY_ALPHA_BETA"/>
    <property type="match status" value="1"/>
</dbReference>
<dbReference type="Gene3D" id="1.25.40.80">
    <property type="match status" value="1"/>
</dbReference>
<evidence type="ECO:0000313" key="6">
    <source>
        <dbReference type="Proteomes" id="UP001634394"/>
    </source>
</evidence>
<protein>
    <recommendedName>
        <fullName evidence="4">Photolyase/cryptochrome alpha/beta domain-containing protein</fullName>
    </recommendedName>
</protein>
<name>A0ABD3X9A7_SINWO</name>
<evidence type="ECO:0000256" key="1">
    <source>
        <dbReference type="ARBA" id="ARBA00005862"/>
    </source>
</evidence>
<dbReference type="InterPro" id="IPR036134">
    <property type="entry name" value="Crypto/Photolyase_FAD-like_sf"/>
</dbReference>
<dbReference type="Proteomes" id="UP001634394">
    <property type="component" value="Unassembled WGS sequence"/>
</dbReference>
<dbReference type="PANTHER" id="PTHR11455:SF30">
    <property type="entry name" value="CRYPTOCHROME-1"/>
    <property type="match status" value="1"/>
</dbReference>
<dbReference type="Pfam" id="PF00875">
    <property type="entry name" value="DNA_photolyase"/>
    <property type="match status" value="1"/>
</dbReference>
<feature type="domain" description="Photolyase/cryptochrome alpha/beta" evidence="4">
    <location>
        <begin position="7"/>
        <end position="136"/>
    </location>
</feature>
<sequence>MDEPSKKYVIHWFRKGLRLHDNPALCEAFKGASTFRCVYILDPWFAGVSQVGINKWRFLLQCLEDLDSSLRKVNSRLFVIRGQPTDVFPRLFKEWNITTLSFEEDPEPFGKERDAAISAMAKEAGVEVIVRMSHTLFNLQKIITENNGTPPLTFKRFQSILKTIGPPTKPVETVTLTTIGTARTPIENDHDDRYGVPSLEELGFDVDGLKPSLFHGGETEALLRLDRHLERKAWVASFEKPKMTSQSLLPSQTTISPYLKFGCLSPRLFYWKLNDLYRRATGRGYKKKKRNKPVAGSGLRLPGTPYWMYSGKGLRLGPLRTNYDTVITQLNDVIAKFNTDFNRNDNAKGMWLIHKQKSLNVNEFILEFFRDTLRRNENVTIALPSITNRYRDINEHVNEQTRLNVNRVIQTFFGNPPVVGSSLKLIDDIKKLTDDTRNAIREAQTKLERLKTAHDSENINNVVVVIGKVFNAYSKLSELISTAIDDSVLSDIEFSAITQLYNSAVSKLEIENNPADYNSEDESGTDTVTSTDRRKYRSGTNQHDIDNINAARIQCELPIIGSSERDITGSAASVS</sequence>
<dbReference type="Gene3D" id="3.40.50.620">
    <property type="entry name" value="HUPs"/>
    <property type="match status" value="1"/>
</dbReference>
<feature type="coiled-coil region" evidence="2">
    <location>
        <begin position="433"/>
        <end position="460"/>
    </location>
</feature>
<reference evidence="5 6" key="1">
    <citation type="submission" date="2024-11" db="EMBL/GenBank/DDBJ databases">
        <title>Chromosome-level genome assembly of the freshwater bivalve Anodonta woodiana.</title>
        <authorList>
            <person name="Chen X."/>
        </authorList>
    </citation>
    <scope>NUCLEOTIDE SEQUENCE [LARGE SCALE GENOMIC DNA]</scope>
    <source>
        <strain evidence="5">MN2024</strain>
        <tissue evidence="5">Gills</tissue>
    </source>
</reference>
<evidence type="ECO:0000259" key="4">
    <source>
        <dbReference type="PROSITE" id="PS51645"/>
    </source>
</evidence>
<dbReference type="InterPro" id="IPR036155">
    <property type="entry name" value="Crypto/Photolyase_N_sf"/>
</dbReference>
<dbReference type="InterPro" id="IPR014729">
    <property type="entry name" value="Rossmann-like_a/b/a_fold"/>
</dbReference>
<comment type="caution">
    <text evidence="5">The sequence shown here is derived from an EMBL/GenBank/DDBJ whole genome shotgun (WGS) entry which is preliminary data.</text>
</comment>
<feature type="region of interest" description="Disordered" evidence="3">
    <location>
        <begin position="513"/>
        <end position="541"/>
    </location>
</feature>
<dbReference type="InterPro" id="IPR006050">
    <property type="entry name" value="DNA_photolyase_N"/>
</dbReference>
<dbReference type="EMBL" id="JBJQND010000003">
    <property type="protein sequence ID" value="KAL3882844.1"/>
    <property type="molecule type" value="Genomic_DNA"/>
</dbReference>
<dbReference type="SUPFAM" id="SSF52425">
    <property type="entry name" value="Cryptochrome/photolyase, N-terminal domain"/>
    <property type="match status" value="1"/>
</dbReference>
<dbReference type="SUPFAM" id="SSF48173">
    <property type="entry name" value="Cryptochrome/photolyase FAD-binding domain"/>
    <property type="match status" value="1"/>
</dbReference>
<dbReference type="InterPro" id="IPR002081">
    <property type="entry name" value="Cryptochrome/DNA_photolyase_1"/>
</dbReference>
<dbReference type="PANTHER" id="PTHR11455">
    <property type="entry name" value="CRYPTOCHROME"/>
    <property type="match status" value="1"/>
</dbReference>